<reference evidence="2 3" key="1">
    <citation type="submission" date="2018-10" db="EMBL/GenBank/DDBJ databases">
        <title>Natrarchaeobius chitinivorans gen. nov., sp. nov., and Natrarchaeobius haloalkaliphilus sp. nov., alkaliphilic, chitin-utilizing haloarchaea from hypersaline alkaline lakes.</title>
        <authorList>
            <person name="Sorokin D.Y."/>
            <person name="Elcheninov A.G."/>
            <person name="Kostrikina N.A."/>
            <person name="Bale N.J."/>
            <person name="Sinninghe Damste J.S."/>
            <person name="Khijniak T.V."/>
            <person name="Kublanov I.V."/>
            <person name="Toshchakov S.V."/>
        </authorList>
    </citation>
    <scope>NUCLEOTIDE SEQUENCE [LARGE SCALE GENOMIC DNA]</scope>
    <source>
        <strain evidence="2 3">AArcht-Sl</strain>
    </source>
</reference>
<keyword evidence="3" id="KW-1185">Reference proteome</keyword>
<feature type="compositionally biased region" description="Basic and acidic residues" evidence="1">
    <location>
        <begin position="37"/>
        <end position="60"/>
    </location>
</feature>
<name>A0A3N6LMR6_9EURY</name>
<evidence type="ECO:0000313" key="2">
    <source>
        <dbReference type="EMBL" id="RQG89117.1"/>
    </source>
</evidence>
<evidence type="ECO:0000313" key="3">
    <source>
        <dbReference type="Proteomes" id="UP000273828"/>
    </source>
</evidence>
<feature type="region of interest" description="Disordered" evidence="1">
    <location>
        <begin position="32"/>
        <end position="60"/>
    </location>
</feature>
<organism evidence="2 3">
    <name type="scientific">Natrarchaeobius halalkaliphilus</name>
    <dbReference type="NCBI Taxonomy" id="1679091"/>
    <lineage>
        <taxon>Archaea</taxon>
        <taxon>Methanobacteriati</taxon>
        <taxon>Methanobacteriota</taxon>
        <taxon>Stenosarchaea group</taxon>
        <taxon>Halobacteria</taxon>
        <taxon>Halobacteriales</taxon>
        <taxon>Natrialbaceae</taxon>
        <taxon>Natrarchaeobius</taxon>
    </lineage>
</organism>
<proteinExistence type="predicted"/>
<gene>
    <name evidence="2" type="ORF">EA462_12150</name>
</gene>
<dbReference type="EMBL" id="REFY01000004">
    <property type="protein sequence ID" value="RQG89117.1"/>
    <property type="molecule type" value="Genomic_DNA"/>
</dbReference>
<evidence type="ECO:0000256" key="1">
    <source>
        <dbReference type="SAM" id="MobiDB-lite"/>
    </source>
</evidence>
<accession>A0A3N6LMR6</accession>
<protein>
    <submittedName>
        <fullName evidence="2">Uncharacterized protein</fullName>
    </submittedName>
</protein>
<dbReference type="Proteomes" id="UP000273828">
    <property type="component" value="Unassembled WGS sequence"/>
</dbReference>
<comment type="caution">
    <text evidence="2">The sequence shown here is derived from an EMBL/GenBank/DDBJ whole genome shotgun (WGS) entry which is preliminary data.</text>
</comment>
<dbReference type="AlphaFoldDB" id="A0A3N6LMR6"/>
<sequence>MGHQPALLRPTGSRFPFVGRRLEDLFFAFDTFGSDQDSNRRGVDSTERKGQYKDEPVRRP</sequence>